<protein>
    <submittedName>
        <fullName evidence="1">Methyltransferase domain-containing protein</fullName>
    </submittedName>
</protein>
<organism evidence="1">
    <name type="scientific">Candidatus Kentrum sp. LPFa</name>
    <dbReference type="NCBI Taxonomy" id="2126335"/>
    <lineage>
        <taxon>Bacteria</taxon>
        <taxon>Pseudomonadati</taxon>
        <taxon>Pseudomonadota</taxon>
        <taxon>Gammaproteobacteria</taxon>
        <taxon>Candidatus Kentrum</taxon>
    </lineage>
</organism>
<dbReference type="GO" id="GO:0008168">
    <property type="term" value="F:methyltransferase activity"/>
    <property type="evidence" value="ECO:0007669"/>
    <property type="project" value="UniProtKB-KW"/>
</dbReference>
<gene>
    <name evidence="1" type="ORF">BECKLPF1236B_GA0070989_11336</name>
</gene>
<name>A0A450WM54_9GAMM</name>
<dbReference type="GO" id="GO:0032259">
    <property type="term" value="P:methylation"/>
    <property type="evidence" value="ECO:0007669"/>
    <property type="project" value="UniProtKB-KW"/>
</dbReference>
<dbReference type="CDD" id="cd02440">
    <property type="entry name" value="AdoMet_MTases"/>
    <property type="match status" value="1"/>
</dbReference>
<dbReference type="AlphaFoldDB" id="A0A450WM54"/>
<sequence length="242" mass="27871">MSSTTYDRIRDAYDLVFSDTHEKAPFVIDTLQRHGVRTVLELGSGSGLFSIPIKQAGFDIEGLEISREMIAFMEKKHGDLTIHHGDIQNYRLNKQFDAILILSSTLVLLDSHEAIGKSLQCSYDHLPDKGILFLELPNHPVEIRKSNHTQEVHTDDNKAMIVVIQSHATDKLWRENWSIFRQEHGKFTQETTVCDELLYAPQILASQLRDTGFEIIETYGDLFGNPFDENNSWRRVWICRKQ</sequence>
<reference evidence="1" key="1">
    <citation type="submission" date="2019-02" db="EMBL/GenBank/DDBJ databases">
        <authorList>
            <person name="Gruber-Vodicka R. H."/>
            <person name="Seah K. B. B."/>
        </authorList>
    </citation>
    <scope>NUCLEOTIDE SEQUENCE</scope>
    <source>
        <strain evidence="1">BECK_S313</strain>
    </source>
</reference>
<dbReference type="EMBL" id="CAADFK010000133">
    <property type="protein sequence ID" value="VFK18089.1"/>
    <property type="molecule type" value="Genomic_DNA"/>
</dbReference>
<dbReference type="Pfam" id="PF13489">
    <property type="entry name" value="Methyltransf_23"/>
    <property type="match status" value="1"/>
</dbReference>
<proteinExistence type="predicted"/>
<keyword evidence="1" id="KW-0489">Methyltransferase</keyword>
<dbReference type="Gene3D" id="2.20.25.110">
    <property type="entry name" value="S-adenosyl-L-methionine-dependent methyltransferases"/>
    <property type="match status" value="1"/>
</dbReference>
<evidence type="ECO:0000313" key="1">
    <source>
        <dbReference type="EMBL" id="VFK18089.1"/>
    </source>
</evidence>
<keyword evidence="1" id="KW-0808">Transferase</keyword>
<dbReference type="SUPFAM" id="SSF53335">
    <property type="entry name" value="S-adenosyl-L-methionine-dependent methyltransferases"/>
    <property type="match status" value="1"/>
</dbReference>
<accession>A0A450WM54</accession>
<dbReference type="InterPro" id="IPR029063">
    <property type="entry name" value="SAM-dependent_MTases_sf"/>
</dbReference>
<dbReference type="Gene3D" id="3.40.50.150">
    <property type="entry name" value="Vaccinia Virus protein VP39"/>
    <property type="match status" value="1"/>
</dbReference>